<sequence>MSNGTSKIGHKTLPADTFGKNLLTARVKSQKDTAKYPVQKEIFSKKLRKHQADFSRKIPPTPPPTTLSFTRKPREKPLVENSWGSLLKMSSWYHSQCSCTSRKQKLVVEWKNFD</sequence>
<evidence type="ECO:0000256" key="1">
    <source>
        <dbReference type="SAM" id="MobiDB-lite"/>
    </source>
</evidence>
<organism evidence="2 3">
    <name type="scientific">Polyplax serrata</name>
    <name type="common">Common mouse louse</name>
    <dbReference type="NCBI Taxonomy" id="468196"/>
    <lineage>
        <taxon>Eukaryota</taxon>
        <taxon>Metazoa</taxon>
        <taxon>Ecdysozoa</taxon>
        <taxon>Arthropoda</taxon>
        <taxon>Hexapoda</taxon>
        <taxon>Insecta</taxon>
        <taxon>Pterygota</taxon>
        <taxon>Neoptera</taxon>
        <taxon>Paraneoptera</taxon>
        <taxon>Psocodea</taxon>
        <taxon>Troctomorpha</taxon>
        <taxon>Phthiraptera</taxon>
        <taxon>Anoplura</taxon>
        <taxon>Polyplacidae</taxon>
        <taxon>Polyplax</taxon>
    </lineage>
</organism>
<comment type="caution">
    <text evidence="2">The sequence shown here is derived from an EMBL/GenBank/DDBJ whole genome shotgun (WGS) entry which is preliminary data.</text>
</comment>
<protein>
    <submittedName>
        <fullName evidence="2">Uncharacterized protein</fullName>
    </submittedName>
</protein>
<proteinExistence type="predicted"/>
<dbReference type="EMBL" id="JAWJWE010000002">
    <property type="protein sequence ID" value="KAK6643215.1"/>
    <property type="molecule type" value="Genomic_DNA"/>
</dbReference>
<name>A0AAN8SB61_POLSC</name>
<dbReference type="Proteomes" id="UP001372834">
    <property type="component" value="Unassembled WGS sequence"/>
</dbReference>
<evidence type="ECO:0000313" key="2">
    <source>
        <dbReference type="EMBL" id="KAK6643215.1"/>
    </source>
</evidence>
<reference evidence="2 3" key="1">
    <citation type="submission" date="2023-10" db="EMBL/GenBank/DDBJ databases">
        <title>Genomes of two closely related lineages of the louse Polyplax serrata with different host specificities.</title>
        <authorList>
            <person name="Martinu J."/>
            <person name="Tarabai H."/>
            <person name="Stefka J."/>
            <person name="Hypsa V."/>
        </authorList>
    </citation>
    <scope>NUCLEOTIDE SEQUENCE [LARGE SCALE GENOMIC DNA]</scope>
    <source>
        <strain evidence="2">HR10_N</strain>
    </source>
</reference>
<feature type="region of interest" description="Disordered" evidence="1">
    <location>
        <begin position="50"/>
        <end position="73"/>
    </location>
</feature>
<gene>
    <name evidence="2" type="ORF">RUM43_004719</name>
</gene>
<accession>A0AAN8SB61</accession>
<dbReference type="AlphaFoldDB" id="A0AAN8SB61"/>
<evidence type="ECO:0000313" key="3">
    <source>
        <dbReference type="Proteomes" id="UP001372834"/>
    </source>
</evidence>